<evidence type="ECO:0000256" key="8">
    <source>
        <dbReference type="ARBA" id="ARBA00023136"/>
    </source>
</evidence>
<feature type="transmembrane region" description="Helical" evidence="10">
    <location>
        <begin position="94"/>
        <end position="112"/>
    </location>
</feature>
<dbReference type="InterPro" id="IPR006153">
    <property type="entry name" value="Cation/H_exchanger_TM"/>
</dbReference>
<evidence type="ECO:0000256" key="9">
    <source>
        <dbReference type="ARBA" id="ARBA00038341"/>
    </source>
</evidence>
<keyword evidence="5" id="KW-0630">Potassium</keyword>
<dbReference type="InterPro" id="IPR050794">
    <property type="entry name" value="CPA2_transporter"/>
</dbReference>
<keyword evidence="2" id="KW-0813">Transport</keyword>
<dbReference type="GO" id="GO:0015297">
    <property type="term" value="F:antiporter activity"/>
    <property type="evidence" value="ECO:0007669"/>
    <property type="project" value="InterPro"/>
</dbReference>
<dbReference type="GO" id="GO:1902600">
    <property type="term" value="P:proton transmembrane transport"/>
    <property type="evidence" value="ECO:0007669"/>
    <property type="project" value="InterPro"/>
</dbReference>
<dbReference type="InterPro" id="IPR038770">
    <property type="entry name" value="Na+/solute_symporter_sf"/>
</dbReference>
<dbReference type="GO" id="GO:0006885">
    <property type="term" value="P:regulation of pH"/>
    <property type="evidence" value="ECO:0007669"/>
    <property type="project" value="TreeGrafter"/>
</dbReference>
<dbReference type="EMBL" id="JBBPBK010000008">
    <property type="protein sequence ID" value="KAK9280651.1"/>
    <property type="molecule type" value="Genomic_DNA"/>
</dbReference>
<dbReference type="Proteomes" id="UP001415857">
    <property type="component" value="Unassembled WGS sequence"/>
</dbReference>
<dbReference type="AlphaFoldDB" id="A0AAP0RS60"/>
<organism evidence="12 13">
    <name type="scientific">Liquidambar formosana</name>
    <name type="common">Formosan gum</name>
    <dbReference type="NCBI Taxonomy" id="63359"/>
    <lineage>
        <taxon>Eukaryota</taxon>
        <taxon>Viridiplantae</taxon>
        <taxon>Streptophyta</taxon>
        <taxon>Embryophyta</taxon>
        <taxon>Tracheophyta</taxon>
        <taxon>Spermatophyta</taxon>
        <taxon>Magnoliopsida</taxon>
        <taxon>eudicotyledons</taxon>
        <taxon>Gunneridae</taxon>
        <taxon>Pentapetalae</taxon>
        <taxon>Saxifragales</taxon>
        <taxon>Altingiaceae</taxon>
        <taxon>Liquidambar</taxon>
    </lineage>
</organism>
<sequence>MVRDIPSSTFPTPDGWQPHLDGFQAMSKVSEFEQFPTDGRVTCKRIHGNHPGGIFYGENPLQFSFTLMLLEIATVILITRAVRFLLKPLKQPRIVSEIIGGIIIGPSVLGRSDKFTTYMFPDNAFFMVKTIGVMGFMFFLFVSGVKMDLGIINKAGKKHWSIAFFGVFFPMGAATAFSIILHKSLDKELGKVSSIGGVASALAITAFPVLYPILKELNLLSSEVGRQALTTAIISDVIGLNAVIAFEAAKQGEVNSKDGLWYMISLLVIGHSGCHGHSASNGLDR</sequence>
<dbReference type="GO" id="GO:0012505">
    <property type="term" value="C:endomembrane system"/>
    <property type="evidence" value="ECO:0007669"/>
    <property type="project" value="TreeGrafter"/>
</dbReference>
<feature type="transmembrane region" description="Helical" evidence="10">
    <location>
        <begin position="162"/>
        <end position="182"/>
    </location>
</feature>
<dbReference type="PANTHER" id="PTHR32468:SF109">
    <property type="entry name" value="CATION_H(+) ANTIPORTER 24-RELATED"/>
    <property type="match status" value="1"/>
</dbReference>
<feature type="transmembrane region" description="Helical" evidence="10">
    <location>
        <begin position="194"/>
        <end position="214"/>
    </location>
</feature>
<evidence type="ECO:0000256" key="6">
    <source>
        <dbReference type="ARBA" id="ARBA00022989"/>
    </source>
</evidence>
<keyword evidence="13" id="KW-1185">Reference proteome</keyword>
<comment type="caution">
    <text evidence="12">The sequence shown here is derived from an EMBL/GenBank/DDBJ whole genome shotgun (WGS) entry which is preliminary data.</text>
</comment>
<evidence type="ECO:0000256" key="10">
    <source>
        <dbReference type="SAM" id="Phobius"/>
    </source>
</evidence>
<dbReference type="GO" id="GO:0006813">
    <property type="term" value="P:potassium ion transport"/>
    <property type="evidence" value="ECO:0007669"/>
    <property type="project" value="UniProtKB-KW"/>
</dbReference>
<keyword evidence="6 10" id="KW-1133">Transmembrane helix</keyword>
<evidence type="ECO:0000256" key="3">
    <source>
        <dbReference type="ARBA" id="ARBA00022538"/>
    </source>
</evidence>
<gene>
    <name evidence="12" type="ORF">L1049_014348</name>
</gene>
<evidence type="ECO:0000256" key="7">
    <source>
        <dbReference type="ARBA" id="ARBA00023065"/>
    </source>
</evidence>
<name>A0AAP0RS60_LIQFO</name>
<keyword evidence="8 10" id="KW-0472">Membrane</keyword>
<dbReference type="GO" id="GO:0016020">
    <property type="term" value="C:membrane"/>
    <property type="evidence" value="ECO:0007669"/>
    <property type="project" value="UniProtKB-SubCell"/>
</dbReference>
<keyword evidence="3" id="KW-0633">Potassium transport</keyword>
<dbReference type="Gene3D" id="1.20.1530.20">
    <property type="match status" value="1"/>
</dbReference>
<accession>A0AAP0RS60</accession>
<feature type="transmembrane region" description="Helical" evidence="10">
    <location>
        <begin position="61"/>
        <end position="82"/>
    </location>
</feature>
<keyword evidence="4 10" id="KW-0812">Transmembrane</keyword>
<feature type="transmembrane region" description="Helical" evidence="10">
    <location>
        <begin position="124"/>
        <end position="142"/>
    </location>
</feature>
<protein>
    <recommendedName>
        <fullName evidence="11">Cation/H+ exchanger transmembrane domain-containing protein</fullName>
    </recommendedName>
</protein>
<evidence type="ECO:0000256" key="2">
    <source>
        <dbReference type="ARBA" id="ARBA00022448"/>
    </source>
</evidence>
<evidence type="ECO:0000313" key="12">
    <source>
        <dbReference type="EMBL" id="KAK9280651.1"/>
    </source>
</evidence>
<evidence type="ECO:0000313" key="13">
    <source>
        <dbReference type="Proteomes" id="UP001415857"/>
    </source>
</evidence>
<dbReference type="Pfam" id="PF00999">
    <property type="entry name" value="Na_H_Exchanger"/>
    <property type="match status" value="1"/>
</dbReference>
<comment type="similarity">
    <text evidence="9">Belongs to the monovalent cation:proton antiporter 2 (CPA2) transporter (TC 2.A.37) family. CHX (TC 2.A.37.4) subfamily.</text>
</comment>
<feature type="domain" description="Cation/H+ exchanger transmembrane" evidence="11">
    <location>
        <begin position="76"/>
        <end position="272"/>
    </location>
</feature>
<comment type="subcellular location">
    <subcellularLocation>
        <location evidence="1">Membrane</location>
        <topology evidence="1">Multi-pass membrane protein</topology>
    </subcellularLocation>
</comment>
<proteinExistence type="inferred from homology"/>
<evidence type="ECO:0000256" key="5">
    <source>
        <dbReference type="ARBA" id="ARBA00022958"/>
    </source>
</evidence>
<keyword evidence="7" id="KW-0406">Ion transport</keyword>
<evidence type="ECO:0000256" key="1">
    <source>
        <dbReference type="ARBA" id="ARBA00004141"/>
    </source>
</evidence>
<evidence type="ECO:0000259" key="11">
    <source>
        <dbReference type="Pfam" id="PF00999"/>
    </source>
</evidence>
<evidence type="ECO:0000256" key="4">
    <source>
        <dbReference type="ARBA" id="ARBA00022692"/>
    </source>
</evidence>
<dbReference type="PANTHER" id="PTHR32468">
    <property type="entry name" value="CATION/H + ANTIPORTER"/>
    <property type="match status" value="1"/>
</dbReference>
<reference evidence="12 13" key="1">
    <citation type="journal article" date="2024" name="Plant J.">
        <title>Genome sequences and population genomics reveal climatic adaptation and genomic divergence between two closely related sweetgum species.</title>
        <authorList>
            <person name="Xu W.Q."/>
            <person name="Ren C.Q."/>
            <person name="Zhang X.Y."/>
            <person name="Comes H.P."/>
            <person name="Liu X.H."/>
            <person name="Li Y.G."/>
            <person name="Kettle C.J."/>
            <person name="Jalonen R."/>
            <person name="Gaisberger H."/>
            <person name="Ma Y.Z."/>
            <person name="Qiu Y.X."/>
        </authorList>
    </citation>
    <scope>NUCLEOTIDE SEQUENCE [LARGE SCALE GENOMIC DNA]</scope>
    <source>
        <strain evidence="12">Hangzhou</strain>
    </source>
</reference>